<feature type="region of interest" description="Disordered" evidence="5">
    <location>
        <begin position="136"/>
        <end position="220"/>
    </location>
</feature>
<organism evidence="9 10">
    <name type="scientific">Brachybacterium rhamnosum</name>
    <dbReference type="NCBI Taxonomy" id="173361"/>
    <lineage>
        <taxon>Bacteria</taxon>
        <taxon>Bacillati</taxon>
        <taxon>Actinomycetota</taxon>
        <taxon>Actinomycetes</taxon>
        <taxon>Micrococcales</taxon>
        <taxon>Dermabacteraceae</taxon>
        <taxon>Brachybacterium</taxon>
    </lineage>
</organism>
<evidence type="ECO:0000256" key="5">
    <source>
        <dbReference type="SAM" id="MobiDB-lite"/>
    </source>
</evidence>
<evidence type="ECO:0000313" key="9">
    <source>
        <dbReference type="EMBL" id="MFD1834938.1"/>
    </source>
</evidence>
<proteinExistence type="predicted"/>
<dbReference type="InterPro" id="IPR028098">
    <property type="entry name" value="Glyco_trans_4-like_N"/>
</dbReference>
<evidence type="ECO:0000256" key="2">
    <source>
        <dbReference type="ARBA" id="ARBA00022676"/>
    </source>
</evidence>
<dbReference type="CDD" id="cd03794">
    <property type="entry name" value="GT4_WbuB-like"/>
    <property type="match status" value="1"/>
</dbReference>
<feature type="domain" description="Spore protein YkvP/CgeB glycosyl transferase-like" evidence="7">
    <location>
        <begin position="937"/>
        <end position="1045"/>
    </location>
</feature>
<dbReference type="EMBL" id="JBHUFL010000002">
    <property type="protein sequence ID" value="MFD1834938.1"/>
    <property type="molecule type" value="Genomic_DNA"/>
</dbReference>
<comment type="caution">
    <text evidence="9">The sequence shown here is derived from an EMBL/GenBank/DDBJ whole genome shotgun (WGS) entry which is preliminary data.</text>
</comment>
<dbReference type="InterPro" id="IPR050194">
    <property type="entry name" value="Glycosyltransferase_grp1"/>
</dbReference>
<dbReference type="Gene3D" id="3.40.50.2000">
    <property type="entry name" value="Glycogen Phosphorylase B"/>
    <property type="match status" value="3"/>
</dbReference>
<evidence type="ECO:0000259" key="6">
    <source>
        <dbReference type="Pfam" id="PF00534"/>
    </source>
</evidence>
<accession>A0ABW4PWV0</accession>
<keyword evidence="10" id="KW-1185">Reference proteome</keyword>
<dbReference type="Proteomes" id="UP001597280">
    <property type="component" value="Unassembled WGS sequence"/>
</dbReference>
<protein>
    <recommendedName>
        <fullName evidence="1">D-inositol 3-phosphate glycosyltransferase</fullName>
    </recommendedName>
</protein>
<dbReference type="InterPro" id="IPR055259">
    <property type="entry name" value="YkvP/CgeB_Glyco_trans-like"/>
</dbReference>
<reference evidence="10" key="1">
    <citation type="journal article" date="2019" name="Int. J. Syst. Evol. Microbiol.">
        <title>The Global Catalogue of Microorganisms (GCM) 10K type strain sequencing project: providing services to taxonomists for standard genome sequencing and annotation.</title>
        <authorList>
            <consortium name="The Broad Institute Genomics Platform"/>
            <consortium name="The Broad Institute Genome Sequencing Center for Infectious Disease"/>
            <person name="Wu L."/>
            <person name="Ma J."/>
        </authorList>
    </citation>
    <scope>NUCLEOTIDE SEQUENCE [LARGE SCALE GENOMIC DNA]</scope>
    <source>
        <strain evidence="10">JCM 11650</strain>
    </source>
</reference>
<evidence type="ECO:0000256" key="3">
    <source>
        <dbReference type="ARBA" id="ARBA00022679"/>
    </source>
</evidence>
<evidence type="ECO:0000259" key="8">
    <source>
        <dbReference type="Pfam" id="PF13579"/>
    </source>
</evidence>
<evidence type="ECO:0000256" key="4">
    <source>
        <dbReference type="SAM" id="Coils"/>
    </source>
</evidence>
<dbReference type="GO" id="GO:0016757">
    <property type="term" value="F:glycosyltransferase activity"/>
    <property type="evidence" value="ECO:0007669"/>
    <property type="project" value="UniProtKB-KW"/>
</dbReference>
<dbReference type="Pfam" id="PF00534">
    <property type="entry name" value="Glycos_transf_1"/>
    <property type="match status" value="1"/>
</dbReference>
<dbReference type="PANTHER" id="PTHR45947:SF3">
    <property type="entry name" value="SULFOQUINOVOSYL TRANSFERASE SQD2"/>
    <property type="match status" value="1"/>
</dbReference>
<evidence type="ECO:0000259" key="7">
    <source>
        <dbReference type="Pfam" id="PF13524"/>
    </source>
</evidence>
<dbReference type="InterPro" id="IPR001296">
    <property type="entry name" value="Glyco_trans_1"/>
</dbReference>
<sequence length="1545" mass="168735">MTFDDETRSDAEIELLKANLAASDPVAFFRAQQRLQKKLAALESELKAAREAQALAEKATRWEKAKRLESEEARKAAEKAALAAQKSDAAARKRIETVEASRDKHAAEVQRLKEDLHRVRGSRTFKVGKAVLSPVQAFRSPQSSPTPLKDSKDTETLAGTVPEQGPASTEAPAAPSSATLPPVDAPSAPSSPTSPSASPGTPTTAPLSGFDGESPLPVGQRDLDTLRHEFEIHPSSATLYRVINRTWFAHGLIDEPARLAVENPQLVAQLNDREKGIVERVLGDHRLRHGGVEVPPRAQGSVYLPEPSRVLYCVHSTPVFNSNGYSTRTRGVAKGLQEAGADVRVVARAGYPWDHKADKPKPGQKRWVEELDGVDYVHLPGSGLGAVPMDRYLIEAADAFTREALLQRPELIQSASNYRTALPALVAARRVGVPFVYEVRGFWELSQVASKPAFDGSEQFRTIADLETLVAREADHVLAITRQVQEDLISRGIPAEKITVAPNAVDTDEFVPLPKDVRYAESKRIRTDVPVIGFAGSMVGYEGLDTLLRASSALSARGVEHQVVIAGSGTEEKALEALRDELGSTDIRFLGRLPMEEMPRLLSTFDIVPVPRLSLPVTEMVSPLKPLEAFASMKAVLLSDVAPHFDLAGEGSARALTFRAGDVASLADALAALIGDEDLRRDLGRAARLWTLDERTWTSVAQGMRFAHRQVITAVADAAAGGRSLDSITLGLIADEFTTSTLSASMNVVPLDRSRWREQLETTGLDLVLVESAWEGNGGQWHRGIGAYELEEHQDIRDLLARARELGITSAFWNKEDPIHIKRFRPTAALCDHVFTTDAAMIPTYLSTPGAVTRTVSAMPFYAQPAIHNPLPTQRPYRHTVAYAGTYYGDRYKERSKELYRMLATSSAFGITIYDRQATNPDSPYRFPPEFTRFSDGALPYGEVIDSYKSHLAHLNGNSVMQSPSMFSRRVVEIAACGGIALSGPGRGVEETFGGMIPVSKDASLWRAMLHSWSTDPVARVREAWRQMRAVHRAHTVDSAMAILLRTTGVAVTAAPREDYAVVLTRSDAELFDSVLAQSQRPLEVFVPGGPAAATAALSEAGIVVRDSREAGSPAAAWIGIVDEPLPRTWFEDLLIAPRFGSWDRIDAEIAGPEHEGRTLAALGALNGSTRGLVRTAHAAGYPTVEAALRASHAAAVRLLVVGPGARPVEDTAALDDPTSVPRTVLVAGHDLKFAGALLEELESAGHTVLIDQWENHTKHDEERSKELLAQADVVFCEWGLGNAVWYSKHVGTHQRLVVRVHSQELFRPYLSRVKHARVSAYVFVGELIRRAAIESHGVPAAKATVVPNPVDTVGLDLPKLPGSAKNLGLVGIVPRAKRLDLAVDLLETLLADDPEYRLFIKGKRPEDYPWMAQRPDEMAWYEEQYRRIAHINADHPGAVVFDPQGDDMPEWYRKIGVALSVSDFESFHYTVADGAASRSLPASLAWAGSDLLYPRSWLSPTIETMASSVRARETSERDERDVVAPLYARSVLAPRLVRTVIGDH</sequence>
<feature type="domain" description="Glycosyl transferase family 1" evidence="6">
    <location>
        <begin position="521"/>
        <end position="689"/>
    </location>
</feature>
<dbReference type="RefSeq" id="WP_343904159.1">
    <property type="nucleotide sequence ID" value="NZ_BAAAIS010000002.1"/>
</dbReference>
<evidence type="ECO:0000256" key="1">
    <source>
        <dbReference type="ARBA" id="ARBA00021292"/>
    </source>
</evidence>
<feature type="coiled-coil region" evidence="4">
    <location>
        <begin position="32"/>
        <end position="115"/>
    </location>
</feature>
<keyword evidence="3 9" id="KW-0808">Transferase</keyword>
<gene>
    <name evidence="9" type="ORF">ACFSDA_07590</name>
</gene>
<name>A0ABW4PWV0_9MICO</name>
<dbReference type="Pfam" id="PF13579">
    <property type="entry name" value="Glyco_trans_4_4"/>
    <property type="match status" value="1"/>
</dbReference>
<dbReference type="SUPFAM" id="SSF53756">
    <property type="entry name" value="UDP-Glycosyltransferase/glycogen phosphorylase"/>
    <property type="match status" value="2"/>
</dbReference>
<evidence type="ECO:0000313" key="10">
    <source>
        <dbReference type="Proteomes" id="UP001597280"/>
    </source>
</evidence>
<keyword evidence="4" id="KW-0175">Coiled coil</keyword>
<dbReference type="PANTHER" id="PTHR45947">
    <property type="entry name" value="SULFOQUINOVOSYL TRANSFERASE SQD2"/>
    <property type="match status" value="1"/>
</dbReference>
<dbReference type="Pfam" id="PF13524">
    <property type="entry name" value="Glyco_trans_1_2"/>
    <property type="match status" value="1"/>
</dbReference>
<feature type="compositionally biased region" description="Low complexity" evidence="5">
    <location>
        <begin position="166"/>
        <end position="208"/>
    </location>
</feature>
<feature type="domain" description="Glycosyltransferase subfamily 4-like N-terminal" evidence="8">
    <location>
        <begin position="323"/>
        <end position="503"/>
    </location>
</feature>
<keyword evidence="2 9" id="KW-0328">Glycosyltransferase</keyword>